<feature type="non-terminal residue" evidence="3">
    <location>
        <position position="1"/>
    </location>
</feature>
<name>A0A8K0UJ85_9AGAR</name>
<dbReference type="EMBL" id="JAEVFJ010000030">
    <property type="protein sequence ID" value="KAH8093056.1"/>
    <property type="molecule type" value="Genomic_DNA"/>
</dbReference>
<dbReference type="GO" id="GO:0016491">
    <property type="term" value="F:oxidoreductase activity"/>
    <property type="evidence" value="ECO:0007669"/>
    <property type="project" value="UniProtKB-KW"/>
</dbReference>
<evidence type="ECO:0000313" key="3">
    <source>
        <dbReference type="EMBL" id="KAH8093056.1"/>
    </source>
</evidence>
<sequence>MATEQKSALNIVMGAMTFGKEGAEGARVHTIDGVSAILDVFQKHGHTEASLLIDTARTYTGGSSEEFLGEVGWQQRGLKMETKLYPNVSGSRYSGTLKISHSPEDLRKFLDISLETLKTDSVDIWYLHAPDRTTPYEVTFKAVNELYKEGKFKRLGISNYMSWEVAEIVGICKANGYI</sequence>
<dbReference type="InterPro" id="IPR023210">
    <property type="entry name" value="NADP_OxRdtase_dom"/>
</dbReference>
<reference evidence="3" key="1">
    <citation type="journal article" date="2021" name="New Phytol.">
        <title>Evolutionary innovations through gain and loss of genes in the ectomycorrhizal Boletales.</title>
        <authorList>
            <person name="Wu G."/>
            <person name="Miyauchi S."/>
            <person name="Morin E."/>
            <person name="Kuo A."/>
            <person name="Drula E."/>
            <person name="Varga T."/>
            <person name="Kohler A."/>
            <person name="Feng B."/>
            <person name="Cao Y."/>
            <person name="Lipzen A."/>
            <person name="Daum C."/>
            <person name="Hundley H."/>
            <person name="Pangilinan J."/>
            <person name="Johnson J."/>
            <person name="Barry K."/>
            <person name="LaButti K."/>
            <person name="Ng V."/>
            <person name="Ahrendt S."/>
            <person name="Min B."/>
            <person name="Choi I.G."/>
            <person name="Park H."/>
            <person name="Plett J.M."/>
            <person name="Magnuson J."/>
            <person name="Spatafora J.W."/>
            <person name="Nagy L.G."/>
            <person name="Henrissat B."/>
            <person name="Grigoriev I.V."/>
            <person name="Yang Z.L."/>
            <person name="Xu J."/>
            <person name="Martin F.M."/>
        </authorList>
    </citation>
    <scope>NUCLEOTIDE SEQUENCE</scope>
    <source>
        <strain evidence="3">KKN 215</strain>
    </source>
</reference>
<dbReference type="PRINTS" id="PR00069">
    <property type="entry name" value="ALDKETRDTASE"/>
</dbReference>
<comment type="caution">
    <text evidence="3">The sequence shown here is derived from an EMBL/GenBank/DDBJ whole genome shotgun (WGS) entry which is preliminary data.</text>
</comment>
<evidence type="ECO:0000256" key="1">
    <source>
        <dbReference type="ARBA" id="ARBA00023002"/>
    </source>
</evidence>
<dbReference type="PANTHER" id="PTHR43364:SF4">
    <property type="entry name" value="NAD(P)-LINKED OXIDOREDUCTASE SUPERFAMILY PROTEIN"/>
    <property type="match status" value="1"/>
</dbReference>
<organism evidence="3 4">
    <name type="scientific">Cristinia sonorae</name>
    <dbReference type="NCBI Taxonomy" id="1940300"/>
    <lineage>
        <taxon>Eukaryota</taxon>
        <taxon>Fungi</taxon>
        <taxon>Dikarya</taxon>
        <taxon>Basidiomycota</taxon>
        <taxon>Agaricomycotina</taxon>
        <taxon>Agaricomycetes</taxon>
        <taxon>Agaricomycetidae</taxon>
        <taxon>Agaricales</taxon>
        <taxon>Pleurotineae</taxon>
        <taxon>Stephanosporaceae</taxon>
        <taxon>Cristinia</taxon>
    </lineage>
</organism>
<dbReference type="Proteomes" id="UP000813824">
    <property type="component" value="Unassembled WGS sequence"/>
</dbReference>
<dbReference type="AlphaFoldDB" id="A0A8K0UJ85"/>
<accession>A0A8K0UJ85</accession>
<dbReference type="InterPro" id="IPR036812">
    <property type="entry name" value="NAD(P)_OxRdtase_dom_sf"/>
</dbReference>
<keyword evidence="4" id="KW-1185">Reference proteome</keyword>
<feature type="domain" description="NADP-dependent oxidoreductase" evidence="2">
    <location>
        <begin position="11"/>
        <end position="168"/>
    </location>
</feature>
<dbReference type="SUPFAM" id="SSF51430">
    <property type="entry name" value="NAD(P)-linked oxidoreductase"/>
    <property type="match status" value="1"/>
</dbReference>
<dbReference type="InterPro" id="IPR050523">
    <property type="entry name" value="AKR_Detox_Biosynth"/>
</dbReference>
<dbReference type="Pfam" id="PF00248">
    <property type="entry name" value="Aldo_ket_red"/>
    <property type="match status" value="1"/>
</dbReference>
<gene>
    <name evidence="3" type="ORF">BXZ70DRAFT_897820</name>
</gene>
<dbReference type="PROSITE" id="PS00062">
    <property type="entry name" value="ALDOKETO_REDUCTASE_2"/>
    <property type="match status" value="1"/>
</dbReference>
<keyword evidence="1" id="KW-0560">Oxidoreductase</keyword>
<dbReference type="OrthoDB" id="2310150at2759"/>
<dbReference type="InterPro" id="IPR020471">
    <property type="entry name" value="AKR"/>
</dbReference>
<dbReference type="InterPro" id="IPR018170">
    <property type="entry name" value="Aldo/ket_reductase_CS"/>
</dbReference>
<proteinExistence type="predicted"/>
<evidence type="ECO:0000259" key="2">
    <source>
        <dbReference type="Pfam" id="PF00248"/>
    </source>
</evidence>
<dbReference type="PANTHER" id="PTHR43364">
    <property type="entry name" value="NADH-SPECIFIC METHYLGLYOXAL REDUCTASE-RELATED"/>
    <property type="match status" value="1"/>
</dbReference>
<dbReference type="Gene3D" id="3.20.20.100">
    <property type="entry name" value="NADP-dependent oxidoreductase domain"/>
    <property type="match status" value="1"/>
</dbReference>
<evidence type="ECO:0000313" key="4">
    <source>
        <dbReference type="Proteomes" id="UP000813824"/>
    </source>
</evidence>
<protein>
    <submittedName>
        <fullName evidence="3">NADP-dependent oxidoreductase domain-containing protein</fullName>
    </submittedName>
</protein>